<dbReference type="InterPro" id="IPR010982">
    <property type="entry name" value="Lambda_DNA-bd_dom_sf"/>
</dbReference>
<dbReference type="Gene3D" id="3.40.50.2300">
    <property type="match status" value="2"/>
</dbReference>
<dbReference type="InterPro" id="IPR028082">
    <property type="entry name" value="Peripla_BP_I"/>
</dbReference>
<proteinExistence type="predicted"/>
<accession>A0ABP5FL23</accession>
<evidence type="ECO:0000313" key="5">
    <source>
        <dbReference type="EMBL" id="GAA2029010.1"/>
    </source>
</evidence>
<reference evidence="6" key="1">
    <citation type="journal article" date="2019" name="Int. J. Syst. Evol. Microbiol.">
        <title>The Global Catalogue of Microorganisms (GCM) 10K type strain sequencing project: providing services to taxonomists for standard genome sequencing and annotation.</title>
        <authorList>
            <consortium name="The Broad Institute Genomics Platform"/>
            <consortium name="The Broad Institute Genome Sequencing Center for Infectious Disease"/>
            <person name="Wu L."/>
            <person name="Ma J."/>
        </authorList>
    </citation>
    <scope>NUCLEOTIDE SEQUENCE [LARGE SCALE GENOMIC DNA]</scope>
    <source>
        <strain evidence="6">JCM 13595</strain>
    </source>
</reference>
<dbReference type="EMBL" id="BAAAMN010000010">
    <property type="protein sequence ID" value="GAA2029010.1"/>
    <property type="molecule type" value="Genomic_DNA"/>
</dbReference>
<keyword evidence="6" id="KW-1185">Reference proteome</keyword>
<protein>
    <submittedName>
        <fullName evidence="5">LacI family DNA-binding transcriptional regulator</fullName>
    </submittedName>
</protein>
<dbReference type="SUPFAM" id="SSF53822">
    <property type="entry name" value="Periplasmic binding protein-like I"/>
    <property type="match status" value="1"/>
</dbReference>
<comment type="caution">
    <text evidence="5">The sequence shown here is derived from an EMBL/GenBank/DDBJ whole genome shotgun (WGS) entry which is preliminary data.</text>
</comment>
<dbReference type="Pfam" id="PF00356">
    <property type="entry name" value="LacI"/>
    <property type="match status" value="1"/>
</dbReference>
<dbReference type="InterPro" id="IPR046335">
    <property type="entry name" value="LacI/GalR-like_sensor"/>
</dbReference>
<dbReference type="InterPro" id="IPR000843">
    <property type="entry name" value="HTH_LacI"/>
</dbReference>
<dbReference type="SUPFAM" id="SSF47413">
    <property type="entry name" value="lambda repressor-like DNA-binding domains"/>
    <property type="match status" value="1"/>
</dbReference>
<evidence type="ECO:0000256" key="3">
    <source>
        <dbReference type="ARBA" id="ARBA00023163"/>
    </source>
</evidence>
<dbReference type="Pfam" id="PF13377">
    <property type="entry name" value="Peripla_BP_3"/>
    <property type="match status" value="1"/>
</dbReference>
<dbReference type="PROSITE" id="PS50932">
    <property type="entry name" value="HTH_LACI_2"/>
    <property type="match status" value="1"/>
</dbReference>
<dbReference type="PANTHER" id="PTHR30146">
    <property type="entry name" value="LACI-RELATED TRANSCRIPTIONAL REPRESSOR"/>
    <property type="match status" value="1"/>
</dbReference>
<evidence type="ECO:0000259" key="4">
    <source>
        <dbReference type="PROSITE" id="PS50932"/>
    </source>
</evidence>
<organism evidence="5 6">
    <name type="scientific">Yaniella flava</name>
    <dbReference type="NCBI Taxonomy" id="287930"/>
    <lineage>
        <taxon>Bacteria</taxon>
        <taxon>Bacillati</taxon>
        <taxon>Actinomycetota</taxon>
        <taxon>Actinomycetes</taxon>
        <taxon>Micrococcales</taxon>
        <taxon>Micrococcaceae</taxon>
        <taxon>Yaniella</taxon>
    </lineage>
</organism>
<evidence type="ECO:0000313" key="6">
    <source>
        <dbReference type="Proteomes" id="UP001501461"/>
    </source>
</evidence>
<evidence type="ECO:0000256" key="1">
    <source>
        <dbReference type="ARBA" id="ARBA00023015"/>
    </source>
</evidence>
<dbReference type="CDD" id="cd06267">
    <property type="entry name" value="PBP1_LacI_sugar_binding-like"/>
    <property type="match status" value="1"/>
</dbReference>
<dbReference type="Gene3D" id="1.10.260.40">
    <property type="entry name" value="lambda repressor-like DNA-binding domains"/>
    <property type="match status" value="1"/>
</dbReference>
<dbReference type="PANTHER" id="PTHR30146:SF154">
    <property type="entry name" value="TRANSCRIPTION REGULATOR, MEMBER OF GALR FAMILY"/>
    <property type="match status" value="1"/>
</dbReference>
<evidence type="ECO:0000256" key="2">
    <source>
        <dbReference type="ARBA" id="ARBA00023125"/>
    </source>
</evidence>
<dbReference type="CDD" id="cd01392">
    <property type="entry name" value="HTH_LacI"/>
    <property type="match status" value="1"/>
</dbReference>
<sequence length="347" mass="37436">MAQRRITLKDIAASLGVSANTVSRALAGRSDISVATQERVRKEASRLGYVPNSLARSLVSGNSGTIGVVITNPSNPLYSQLIAGAAEAAREAGKTLILIVSAEDAKTENDGIESLLVSSVDAVIAVPVQIDPGPWRRLTGVGVPLVLVNRDIPQLAVDFVGVDHFASMQRMVEHVVAQGAESIWAVEEDLDVPSVASRLEGFYQGLADVGMSRPVGKEIRIPTRRVRSLAQPWQAEEAYAVGLELFKLEEPPDAMVCGNDFFALGLVKALQEYGYRVPEDVLITGVGDHPYSHFMSPAITSIRLPGYELGAEGMRLALSRLRDTQQPKRRKMVETEHIIRGSSVSST</sequence>
<dbReference type="RefSeq" id="WP_343956116.1">
    <property type="nucleotide sequence ID" value="NZ_BAAAMN010000010.1"/>
</dbReference>
<gene>
    <name evidence="5" type="ORF">GCM10009720_06030</name>
</gene>
<dbReference type="GO" id="GO:0003677">
    <property type="term" value="F:DNA binding"/>
    <property type="evidence" value="ECO:0007669"/>
    <property type="project" value="UniProtKB-KW"/>
</dbReference>
<dbReference type="SMART" id="SM00354">
    <property type="entry name" value="HTH_LACI"/>
    <property type="match status" value="1"/>
</dbReference>
<feature type="domain" description="HTH lacI-type" evidence="4">
    <location>
        <begin position="6"/>
        <end position="60"/>
    </location>
</feature>
<keyword evidence="2 5" id="KW-0238">DNA-binding</keyword>
<keyword evidence="3" id="KW-0804">Transcription</keyword>
<name>A0ABP5FL23_9MICC</name>
<dbReference type="Proteomes" id="UP001501461">
    <property type="component" value="Unassembled WGS sequence"/>
</dbReference>
<keyword evidence="1" id="KW-0805">Transcription regulation</keyword>